<feature type="domain" description="GST C-terminal" evidence="1">
    <location>
        <begin position="102"/>
        <end position="228"/>
    </location>
</feature>
<dbReference type="SUPFAM" id="SSF52833">
    <property type="entry name" value="Thioredoxin-like"/>
    <property type="match status" value="1"/>
</dbReference>
<evidence type="ECO:0000259" key="1">
    <source>
        <dbReference type="PROSITE" id="PS50405"/>
    </source>
</evidence>
<dbReference type="Pfam" id="PF00043">
    <property type="entry name" value="GST_C"/>
    <property type="match status" value="1"/>
</dbReference>
<dbReference type="SFLD" id="SFLDS00019">
    <property type="entry name" value="Glutathione_Transferase_(cytos"/>
    <property type="match status" value="1"/>
</dbReference>
<sequence length="259" mass="29775">MEKSKSIGRQFGDAKNPSLCAVWLTEAALKLHTNLHFVVHDCTTELKAYFLYSIPRHISKRNPQVRLPMVEDSQGAVVCDPHAIMSYLVNQYGRESTLYPSEPLKRALVDQRLFYSSGVLYPLRRQLVRMLPEQNFAELLMQKIDDVYESYAVLDQFVANNSYMAGDHLTIADFAISSTIIVLDARIAPFHIAEYPNLSAWLARMSTLPYFLKLAEDAKAVYLQNLNYNICYWSPLINKKKCLTQLKIPQPDPSLRYKY</sequence>
<dbReference type="OrthoDB" id="2309723at2759"/>
<dbReference type="InterPro" id="IPR004046">
    <property type="entry name" value="GST_C"/>
</dbReference>
<protein>
    <submittedName>
        <fullName evidence="2">Maker365</fullName>
    </submittedName>
</protein>
<dbReference type="InterPro" id="IPR036249">
    <property type="entry name" value="Thioredoxin-like_sf"/>
</dbReference>
<dbReference type="GO" id="GO:0006749">
    <property type="term" value="P:glutathione metabolic process"/>
    <property type="evidence" value="ECO:0007669"/>
    <property type="project" value="TreeGrafter"/>
</dbReference>
<evidence type="ECO:0000313" key="3">
    <source>
        <dbReference type="Proteomes" id="UP000494163"/>
    </source>
</evidence>
<dbReference type="InterPro" id="IPR010987">
    <property type="entry name" value="Glutathione-S-Trfase_C-like"/>
</dbReference>
<dbReference type="InterPro" id="IPR040079">
    <property type="entry name" value="Glutathione_S-Trfase"/>
</dbReference>
<dbReference type="EMBL" id="CP012528">
    <property type="protein sequence ID" value="ALC50005.1"/>
    <property type="molecule type" value="Genomic_DNA"/>
</dbReference>
<dbReference type="PANTHER" id="PTHR43969">
    <property type="entry name" value="GLUTATHIONE S TRANSFERASE D10, ISOFORM A-RELATED"/>
    <property type="match status" value="1"/>
</dbReference>
<dbReference type="CDD" id="cd03177">
    <property type="entry name" value="GST_C_Delta_Epsilon"/>
    <property type="match status" value="1"/>
</dbReference>
<organism evidence="2 3">
    <name type="scientific">Drosophila busckii</name>
    <name type="common">Fruit fly</name>
    <dbReference type="NCBI Taxonomy" id="30019"/>
    <lineage>
        <taxon>Eukaryota</taxon>
        <taxon>Metazoa</taxon>
        <taxon>Ecdysozoa</taxon>
        <taxon>Arthropoda</taxon>
        <taxon>Hexapoda</taxon>
        <taxon>Insecta</taxon>
        <taxon>Pterygota</taxon>
        <taxon>Neoptera</taxon>
        <taxon>Endopterygota</taxon>
        <taxon>Diptera</taxon>
        <taxon>Brachycera</taxon>
        <taxon>Muscomorpha</taxon>
        <taxon>Ephydroidea</taxon>
        <taxon>Drosophilidae</taxon>
        <taxon>Drosophila</taxon>
    </lineage>
</organism>
<dbReference type="SUPFAM" id="SSF47616">
    <property type="entry name" value="GST C-terminal domain-like"/>
    <property type="match status" value="1"/>
</dbReference>
<keyword evidence="3" id="KW-1185">Reference proteome</keyword>
<dbReference type="STRING" id="30019.A0A0M4F081"/>
<dbReference type="InterPro" id="IPR036282">
    <property type="entry name" value="Glutathione-S-Trfase_C_sf"/>
</dbReference>
<dbReference type="FunFam" id="1.20.1050.10:FF:000007">
    <property type="entry name" value="Glutathione S-transferase 1-1"/>
    <property type="match status" value="1"/>
</dbReference>
<reference evidence="2 3" key="1">
    <citation type="submission" date="2015-08" db="EMBL/GenBank/DDBJ databases">
        <title>Ancestral chromatin configuration constrains chromatin evolution on differentiating sex chromosomes in Drosophila.</title>
        <authorList>
            <person name="Zhou Q."/>
            <person name="Bachtrog D."/>
        </authorList>
    </citation>
    <scope>NUCLEOTIDE SEQUENCE [LARGE SCALE GENOMIC DNA]</scope>
    <source>
        <tissue evidence="2">Whole larvae</tissue>
    </source>
</reference>
<dbReference type="Proteomes" id="UP000494163">
    <property type="component" value="Chromosome X"/>
</dbReference>
<dbReference type="SMR" id="A0A0M4F081"/>
<dbReference type="PROSITE" id="PS50405">
    <property type="entry name" value="GST_CTER"/>
    <property type="match status" value="1"/>
</dbReference>
<proteinExistence type="predicted"/>
<dbReference type="Gene3D" id="1.20.1050.10">
    <property type="match status" value="1"/>
</dbReference>
<dbReference type="AlphaFoldDB" id="A0A0M4F081"/>
<evidence type="ECO:0000313" key="2">
    <source>
        <dbReference type="EMBL" id="ALC50005.1"/>
    </source>
</evidence>
<dbReference type="GO" id="GO:0004364">
    <property type="term" value="F:glutathione transferase activity"/>
    <property type="evidence" value="ECO:0007669"/>
    <property type="project" value="TreeGrafter"/>
</dbReference>
<gene>
    <name evidence="2" type="ORF">Dbus_chrXg1861</name>
</gene>
<dbReference type="SFLD" id="SFLDG00358">
    <property type="entry name" value="Main_(cytGST)"/>
    <property type="match status" value="1"/>
</dbReference>
<accession>A0A0M4F081</accession>
<name>A0A0M4F081_DROBS</name>
<dbReference type="Gene3D" id="3.40.30.10">
    <property type="entry name" value="Glutaredoxin"/>
    <property type="match status" value="1"/>
</dbReference>
<dbReference type="PANTHER" id="PTHR43969:SF4">
    <property type="entry name" value="FI01423P-RELATED"/>
    <property type="match status" value="1"/>
</dbReference>